<name>Q87K71_VIBPA</name>
<accession>Q87K71</accession>
<dbReference type="HOGENOM" id="CLU_3223759_0_0_6"/>
<dbReference type="AlphaFoldDB" id="Q87K71"/>
<reference evidence="1 2" key="1">
    <citation type="journal article" date="2003" name="Lancet">
        <title>Genome sequence of Vibrio parahaemolyticus: a pathogenic mechanism distinct from that of V. cholerae.</title>
        <authorList>
            <person name="Makino K."/>
            <person name="Oshima K."/>
            <person name="Kurokawa K."/>
            <person name="Yokoyama K."/>
            <person name="Uda T."/>
            <person name="Tagomori K."/>
            <person name="Iijima Y."/>
            <person name="Najima M."/>
            <person name="Nakano M."/>
            <person name="Yamashita A."/>
            <person name="Kubota Y."/>
            <person name="Kimura S."/>
            <person name="Yasunaga T."/>
            <person name="Honda T."/>
            <person name="Shinagawa H."/>
            <person name="Hattori M."/>
            <person name="Iida T."/>
        </authorList>
    </citation>
    <scope>NUCLEOTIDE SEQUENCE [LARGE SCALE GENOMIC DNA]</scope>
    <source>
        <strain evidence="2">RIMD 2210633</strain>
    </source>
</reference>
<evidence type="ECO:0000313" key="2">
    <source>
        <dbReference type="Proteomes" id="UP000002493"/>
    </source>
</evidence>
<protein>
    <submittedName>
        <fullName evidence="1">Uncharacterized protein</fullName>
    </submittedName>
</protein>
<dbReference type="EMBL" id="BA000032">
    <property type="protein sequence ID" value="BAC61370.1"/>
    <property type="molecule type" value="Genomic_DNA"/>
</dbReference>
<dbReference type="KEGG" id="vpa:VPA0027"/>
<organism evidence="1 2">
    <name type="scientific">Vibrio parahaemolyticus serotype O3:K6 (strain RIMD 2210633)</name>
    <dbReference type="NCBI Taxonomy" id="223926"/>
    <lineage>
        <taxon>Bacteria</taxon>
        <taxon>Pseudomonadati</taxon>
        <taxon>Pseudomonadota</taxon>
        <taxon>Gammaproteobacteria</taxon>
        <taxon>Vibrionales</taxon>
        <taxon>Vibrionaceae</taxon>
        <taxon>Vibrio</taxon>
    </lineage>
</organism>
<sequence>MQAIQITRAQHENSIASPCAITLRRFCQRSRQYSYRVHARRNNP</sequence>
<proteinExistence type="predicted"/>
<evidence type="ECO:0000313" key="1">
    <source>
        <dbReference type="EMBL" id="BAC61370.1"/>
    </source>
</evidence>
<dbReference type="Proteomes" id="UP000002493">
    <property type="component" value="Chromosome 2"/>
</dbReference>
<gene>
    <name evidence="1" type="ordered locus">VPA0027</name>
</gene>